<dbReference type="OrthoDB" id="9806135at2"/>
<dbReference type="PANTHER" id="PTHR11229">
    <property type="entry name" value="50S RIBOSOMAL PROTEIN L3"/>
    <property type="match status" value="1"/>
</dbReference>
<evidence type="ECO:0000313" key="13">
    <source>
        <dbReference type="Proteomes" id="UP000031104"/>
    </source>
</evidence>
<keyword evidence="3 8" id="KW-0699">rRNA-binding</keyword>
<protein>
    <recommendedName>
        <fullName evidence="7 8">Large ribosomal subunit protein uL3</fullName>
    </recommendedName>
</protein>
<evidence type="ECO:0000256" key="11">
    <source>
        <dbReference type="SAM" id="MobiDB-lite"/>
    </source>
</evidence>
<accession>A0A0A8E3M4</accession>
<dbReference type="EMBL" id="CP010427">
    <property type="protein sequence ID" value="AJC48563.1"/>
    <property type="molecule type" value="Genomic_DNA"/>
</dbReference>
<dbReference type="KEGG" id="fgu:SD28_02310"/>
<feature type="region of interest" description="Disordered" evidence="11">
    <location>
        <begin position="134"/>
        <end position="153"/>
    </location>
</feature>
<dbReference type="NCBIfam" id="TIGR03625">
    <property type="entry name" value="L3_bact"/>
    <property type="match status" value="1"/>
</dbReference>
<feature type="modified residue" description="N5-methylglutamine" evidence="8">
    <location>
        <position position="151"/>
    </location>
</feature>
<dbReference type="HOGENOM" id="CLU_044142_4_1_6"/>
<comment type="PTM">
    <text evidence="8">Methylated by PrmB.</text>
</comment>
<evidence type="ECO:0000256" key="4">
    <source>
        <dbReference type="ARBA" id="ARBA00022884"/>
    </source>
</evidence>
<evidence type="ECO:0000313" key="12">
    <source>
        <dbReference type="EMBL" id="AJC48563.1"/>
    </source>
</evidence>
<evidence type="ECO:0000256" key="8">
    <source>
        <dbReference type="HAMAP-Rule" id="MF_01325"/>
    </source>
</evidence>
<comment type="subunit">
    <text evidence="8 10">Part of the 50S ribosomal subunit. Forms a cluster with proteins L14 and L19.</text>
</comment>
<dbReference type="Pfam" id="PF00297">
    <property type="entry name" value="Ribosomal_L3"/>
    <property type="match status" value="1"/>
</dbReference>
<dbReference type="Gene3D" id="3.30.160.810">
    <property type="match status" value="1"/>
</dbReference>
<dbReference type="PROSITE" id="PS00474">
    <property type="entry name" value="RIBOSOMAL_L3"/>
    <property type="match status" value="1"/>
</dbReference>
<evidence type="ECO:0000256" key="7">
    <source>
        <dbReference type="ARBA" id="ARBA00035243"/>
    </source>
</evidence>
<keyword evidence="2 8" id="KW-0488">Methylation</keyword>
<dbReference type="InterPro" id="IPR000597">
    <property type="entry name" value="Ribosomal_uL3"/>
</dbReference>
<dbReference type="PANTHER" id="PTHR11229:SF16">
    <property type="entry name" value="LARGE RIBOSOMAL SUBUNIT PROTEIN UL3C"/>
    <property type="match status" value="1"/>
</dbReference>
<dbReference type="GO" id="GO:0003735">
    <property type="term" value="F:structural constituent of ribosome"/>
    <property type="evidence" value="ECO:0007669"/>
    <property type="project" value="UniProtKB-UniRule"/>
</dbReference>
<evidence type="ECO:0000256" key="9">
    <source>
        <dbReference type="RuleBase" id="RU003905"/>
    </source>
</evidence>
<name>A0A0A8E3M4_9GAMM</name>
<evidence type="ECO:0000256" key="2">
    <source>
        <dbReference type="ARBA" id="ARBA00022481"/>
    </source>
</evidence>
<dbReference type="Gene3D" id="2.40.30.10">
    <property type="entry name" value="Translation factors"/>
    <property type="match status" value="1"/>
</dbReference>
<dbReference type="GO" id="GO:0006412">
    <property type="term" value="P:translation"/>
    <property type="evidence" value="ECO:0007669"/>
    <property type="project" value="UniProtKB-UniRule"/>
</dbReference>
<dbReference type="HAMAP" id="MF_01325_B">
    <property type="entry name" value="Ribosomal_uL3_B"/>
    <property type="match status" value="1"/>
</dbReference>
<dbReference type="AlphaFoldDB" id="A0A0A8E3M4"/>
<evidence type="ECO:0000256" key="6">
    <source>
        <dbReference type="ARBA" id="ARBA00023274"/>
    </source>
</evidence>
<dbReference type="Proteomes" id="UP000031104">
    <property type="component" value="Chromosome"/>
</dbReference>
<dbReference type="InterPro" id="IPR019927">
    <property type="entry name" value="Ribosomal_uL3_bac/org-type"/>
</dbReference>
<organism evidence="12 13">
    <name type="scientific">Allofrancisella guangzhouensis</name>
    <dbReference type="NCBI Taxonomy" id="594679"/>
    <lineage>
        <taxon>Bacteria</taxon>
        <taxon>Pseudomonadati</taxon>
        <taxon>Pseudomonadota</taxon>
        <taxon>Gammaproteobacteria</taxon>
        <taxon>Thiotrichales</taxon>
        <taxon>Francisellaceae</taxon>
        <taxon>Allofrancisella</taxon>
    </lineage>
</organism>
<dbReference type="FunFam" id="3.30.160.810:FF:000001">
    <property type="entry name" value="50S ribosomal protein L3"/>
    <property type="match status" value="1"/>
</dbReference>
<evidence type="ECO:0000256" key="5">
    <source>
        <dbReference type="ARBA" id="ARBA00022980"/>
    </source>
</evidence>
<comment type="function">
    <text evidence="8 10">One of the primary rRNA binding proteins, it binds directly near the 3'-end of the 23S rRNA, where it nucleates assembly of the 50S subunit.</text>
</comment>
<dbReference type="SUPFAM" id="SSF50447">
    <property type="entry name" value="Translation proteins"/>
    <property type="match status" value="1"/>
</dbReference>
<sequence length="210" mass="22252">MSLGLVGRKCGMTRIFTEDGVSIPVTVIHVEPNMVTQLKTVEKDGYNAVQVTTGFKKRSNVNKPISGHYAKAGVEPGRGLWEFTVDSGSEYQVGSSFDATIFEAGQKVDVRGVSKGKGFAGAIKRHNFATQDATHGNSLSHRVHGSTGQNQTPGRVFKNKKMAGHMGNENVTIQSLEVVRVDAENGLLLLKGGIPGSVGGDVIVSSAVKS</sequence>
<reference evidence="12 13" key="1">
    <citation type="submission" date="2014-12" db="EMBL/GenBank/DDBJ databases">
        <title>Complete genome sequence of Francisella guanzhouensis strain 08HL01032 isolated from air-conditioning system in China.</title>
        <authorList>
            <person name="Svensson D."/>
            <person name="Ohrman C."/>
            <person name="Backman S."/>
            <person name="Karlsson E."/>
            <person name="Nilsson E."/>
            <person name="Bystrom M."/>
            <person name="Larkeryd A."/>
            <person name="Stenberg P."/>
            <person name="Scholtz H.C."/>
            <person name="Forsman M."/>
            <person name="Sjodin A."/>
        </authorList>
    </citation>
    <scope>NUCLEOTIDE SEQUENCE [LARGE SCALE GENOMIC DNA]</scope>
    <source>
        <strain evidence="12 13">08HL01032</strain>
    </source>
</reference>
<dbReference type="GO" id="GO:0019843">
    <property type="term" value="F:rRNA binding"/>
    <property type="evidence" value="ECO:0007669"/>
    <property type="project" value="UniProtKB-UniRule"/>
</dbReference>
<evidence type="ECO:0000256" key="1">
    <source>
        <dbReference type="ARBA" id="ARBA00006540"/>
    </source>
</evidence>
<dbReference type="InterPro" id="IPR009000">
    <property type="entry name" value="Transl_B-barrel_sf"/>
</dbReference>
<evidence type="ECO:0000256" key="10">
    <source>
        <dbReference type="RuleBase" id="RU003906"/>
    </source>
</evidence>
<dbReference type="RefSeq" id="WP_039123575.1">
    <property type="nucleotide sequence ID" value="NZ_CP010427.1"/>
</dbReference>
<gene>
    <name evidence="8" type="primary">rplC</name>
    <name evidence="12" type="ORF">SD28_02310</name>
</gene>
<evidence type="ECO:0000256" key="3">
    <source>
        <dbReference type="ARBA" id="ARBA00022730"/>
    </source>
</evidence>
<keyword evidence="6 8" id="KW-0687">Ribonucleoprotein</keyword>
<dbReference type="STRING" id="594679.SD28_02310"/>
<comment type="similarity">
    <text evidence="1 8 9">Belongs to the universal ribosomal protein uL3 family.</text>
</comment>
<proteinExistence type="inferred from homology"/>
<dbReference type="FunFam" id="2.40.30.10:FF:000004">
    <property type="entry name" value="50S ribosomal protein L3"/>
    <property type="match status" value="1"/>
</dbReference>
<keyword evidence="5 8" id="KW-0689">Ribosomal protein</keyword>
<dbReference type="InterPro" id="IPR019926">
    <property type="entry name" value="Ribosomal_uL3_CS"/>
</dbReference>
<keyword evidence="4 8" id="KW-0694">RNA-binding</keyword>
<keyword evidence="13" id="KW-1185">Reference proteome</keyword>
<dbReference type="GO" id="GO:0022625">
    <property type="term" value="C:cytosolic large ribosomal subunit"/>
    <property type="evidence" value="ECO:0007669"/>
    <property type="project" value="TreeGrafter"/>
</dbReference>